<dbReference type="EMBL" id="WHUV01000006">
    <property type="protein sequence ID" value="MQA57045.1"/>
    <property type="molecule type" value="Genomic_DNA"/>
</dbReference>
<evidence type="ECO:0000313" key="2">
    <source>
        <dbReference type="EMBL" id="MQA57045.1"/>
    </source>
</evidence>
<dbReference type="AlphaFoldDB" id="A0A7X1U7A8"/>
<feature type="transmembrane region" description="Helical" evidence="1">
    <location>
        <begin position="74"/>
        <end position="92"/>
    </location>
</feature>
<reference evidence="2 3" key="1">
    <citation type="submission" date="2019-10" db="EMBL/GenBank/DDBJ databases">
        <title>Pseudomonas dajingensis sp. nov., isolated from the profound head ulcers of farmed Murray cod (Maccullochella peelii peelii).</title>
        <authorList>
            <person name="Liu Y."/>
        </authorList>
    </citation>
    <scope>NUCLEOTIDE SEQUENCE [LARGE SCALE GENOMIC DNA]</scope>
    <source>
        <strain evidence="2 3">MC042</strain>
    </source>
</reference>
<feature type="transmembrane region" description="Helical" evidence="1">
    <location>
        <begin position="167"/>
        <end position="184"/>
    </location>
</feature>
<evidence type="ECO:0000256" key="1">
    <source>
        <dbReference type="SAM" id="Phobius"/>
    </source>
</evidence>
<gene>
    <name evidence="2" type="ORF">GDH07_27355</name>
</gene>
<accession>A0A7X1U7A8</accession>
<proteinExistence type="predicted"/>
<keyword evidence="1" id="KW-1133">Transmembrane helix</keyword>
<feature type="transmembrane region" description="Helical" evidence="1">
    <location>
        <begin position="44"/>
        <end position="62"/>
    </location>
</feature>
<organism evidence="2 3">
    <name type="scientific">Pseudomonas piscis</name>
    <dbReference type="NCBI Taxonomy" id="2614538"/>
    <lineage>
        <taxon>Bacteria</taxon>
        <taxon>Pseudomonadati</taxon>
        <taxon>Pseudomonadota</taxon>
        <taxon>Gammaproteobacteria</taxon>
        <taxon>Pseudomonadales</taxon>
        <taxon>Pseudomonadaceae</taxon>
        <taxon>Pseudomonas</taxon>
    </lineage>
</organism>
<comment type="caution">
    <text evidence="2">The sequence shown here is derived from an EMBL/GenBank/DDBJ whole genome shotgun (WGS) entry which is preliminary data.</text>
</comment>
<dbReference type="RefSeq" id="WP_152899504.1">
    <property type="nucleotide sequence ID" value="NZ_WHUV01000006.1"/>
</dbReference>
<protein>
    <recommendedName>
        <fullName evidence="4">SMODS and SLOG-associating 2TM effector domain-containing protein</fullName>
    </recommendedName>
</protein>
<keyword evidence="1" id="KW-0472">Membrane</keyword>
<evidence type="ECO:0000313" key="3">
    <source>
        <dbReference type="Proteomes" id="UP000486534"/>
    </source>
</evidence>
<keyword evidence="1" id="KW-0812">Transmembrane</keyword>
<dbReference type="Proteomes" id="UP000486534">
    <property type="component" value="Unassembled WGS sequence"/>
</dbReference>
<evidence type="ECO:0008006" key="4">
    <source>
        <dbReference type="Google" id="ProtNLM"/>
    </source>
</evidence>
<sequence>MRAVTLNYLSTSSGTDQSDDEEYKLYEKIYLAEIDRKEKLISRLNLPLALIVALLSFLSYLLPKAPPTDTTAGIYFWILYLGAGIFVVRAMWHFAWAWRVRFHDLAIPLAEKLEAHRKTLIEYYDGSVEQANSFFMQIMVDYYVMGATRNATNNDRRSSELDALSRNVIYAVIWSMTSFLPIYVSTQP</sequence>
<name>A0A7X1U7A8_9PSED</name>